<dbReference type="EMBL" id="SVCA01000013">
    <property type="protein sequence ID" value="MBE6086183.1"/>
    <property type="molecule type" value="Genomic_DNA"/>
</dbReference>
<name>A0A927WG95_SELRU</name>
<reference evidence="1" key="1">
    <citation type="submission" date="2019-04" db="EMBL/GenBank/DDBJ databases">
        <title>Evolution of Biomass-Degrading Anaerobic Consortia Revealed by Metagenomics.</title>
        <authorList>
            <person name="Peng X."/>
        </authorList>
    </citation>
    <scope>NUCLEOTIDE SEQUENCE</scope>
    <source>
        <strain evidence="1">SIG242</strain>
    </source>
</reference>
<proteinExistence type="predicted"/>
<sequence>MVNPYERLGNGIIEQAVKDYRRARKYLKKHPRTEELEAAVAAQIAEKKKRRKERVKLNLPREREKRSKEERILDNIRSNERMVSETEQFFLSGWFTDLTEINGKWLLERLKQEVG</sequence>
<protein>
    <submittedName>
        <fullName evidence="1">Uncharacterized protein</fullName>
    </submittedName>
</protein>
<gene>
    <name evidence="1" type="ORF">E7203_12180</name>
</gene>
<evidence type="ECO:0000313" key="2">
    <source>
        <dbReference type="Proteomes" id="UP000772151"/>
    </source>
</evidence>
<comment type="caution">
    <text evidence="1">The sequence shown here is derived from an EMBL/GenBank/DDBJ whole genome shotgun (WGS) entry which is preliminary data.</text>
</comment>
<organism evidence="1 2">
    <name type="scientific">Selenomonas ruminantium</name>
    <dbReference type="NCBI Taxonomy" id="971"/>
    <lineage>
        <taxon>Bacteria</taxon>
        <taxon>Bacillati</taxon>
        <taxon>Bacillota</taxon>
        <taxon>Negativicutes</taxon>
        <taxon>Selenomonadales</taxon>
        <taxon>Selenomonadaceae</taxon>
        <taxon>Selenomonas</taxon>
    </lineage>
</organism>
<evidence type="ECO:0000313" key="1">
    <source>
        <dbReference type="EMBL" id="MBE6086183.1"/>
    </source>
</evidence>
<dbReference type="RefSeq" id="WP_303670306.1">
    <property type="nucleotide sequence ID" value="NZ_SVCA01000013.1"/>
</dbReference>
<accession>A0A927WG95</accession>
<dbReference type="Proteomes" id="UP000772151">
    <property type="component" value="Unassembled WGS sequence"/>
</dbReference>
<dbReference type="AlphaFoldDB" id="A0A927WG95"/>